<dbReference type="SUPFAM" id="SSF56801">
    <property type="entry name" value="Acetyl-CoA synthetase-like"/>
    <property type="match status" value="1"/>
</dbReference>
<dbReference type="PANTHER" id="PTHR43767">
    <property type="entry name" value="LONG-CHAIN-FATTY-ACID--COA LIGASE"/>
    <property type="match status" value="1"/>
</dbReference>
<dbReference type="Pfam" id="PF00975">
    <property type="entry name" value="Thioesterase"/>
    <property type="match status" value="1"/>
</dbReference>
<dbReference type="InterPro" id="IPR005123">
    <property type="entry name" value="Oxoglu/Fe-dep_dioxygenase_dom"/>
</dbReference>
<keyword evidence="1" id="KW-0596">Phosphopantetheine</keyword>
<evidence type="ECO:0000259" key="4">
    <source>
        <dbReference type="PROSITE" id="PS50075"/>
    </source>
</evidence>
<keyword evidence="2" id="KW-0597">Phosphoprotein</keyword>
<dbReference type="SUPFAM" id="SSF47336">
    <property type="entry name" value="ACP-like"/>
    <property type="match status" value="1"/>
</dbReference>
<dbReference type="InterPro" id="IPR001031">
    <property type="entry name" value="Thioesterase"/>
</dbReference>
<dbReference type="InterPro" id="IPR045851">
    <property type="entry name" value="AMP-bd_C_sf"/>
</dbReference>
<dbReference type="GO" id="GO:0016878">
    <property type="term" value="F:acid-thiol ligase activity"/>
    <property type="evidence" value="ECO:0007669"/>
    <property type="project" value="UniProtKB-ARBA"/>
</dbReference>
<dbReference type="InterPro" id="IPR050237">
    <property type="entry name" value="ATP-dep_AMP-bd_enzyme"/>
</dbReference>
<evidence type="ECO:0000313" key="7">
    <source>
        <dbReference type="Proteomes" id="UP000284706"/>
    </source>
</evidence>
<dbReference type="Gene3D" id="3.40.50.1820">
    <property type="entry name" value="alpha/beta hydrolase"/>
    <property type="match status" value="1"/>
</dbReference>
<dbReference type="InterPro" id="IPR026992">
    <property type="entry name" value="DIOX_N"/>
</dbReference>
<organism evidence="6 7">
    <name type="scientific">Gymnopilus dilepis</name>
    <dbReference type="NCBI Taxonomy" id="231916"/>
    <lineage>
        <taxon>Eukaryota</taxon>
        <taxon>Fungi</taxon>
        <taxon>Dikarya</taxon>
        <taxon>Basidiomycota</taxon>
        <taxon>Agaricomycotina</taxon>
        <taxon>Agaricomycetes</taxon>
        <taxon>Agaricomycetidae</taxon>
        <taxon>Agaricales</taxon>
        <taxon>Agaricineae</taxon>
        <taxon>Hymenogastraceae</taxon>
        <taxon>Gymnopilus</taxon>
    </lineage>
</organism>
<dbReference type="InterPro" id="IPR027443">
    <property type="entry name" value="IPNS-like_sf"/>
</dbReference>
<evidence type="ECO:0000256" key="2">
    <source>
        <dbReference type="ARBA" id="ARBA00022553"/>
    </source>
</evidence>
<dbReference type="InterPro" id="IPR029058">
    <property type="entry name" value="AB_hydrolase_fold"/>
</dbReference>
<accession>A0A409Y4B5</accession>
<sequence>MDHAEPTTITELLALRAQQSSSSIHFLDESGDVTSTLSFAELLGTAKRIAKALLSSGLQGGGKDIVVTNFHDQRKHILLFWGCAFDNTRQTLFLQHLQELFHGPTIISDLPQLEVVQQLVPEFKRMSVDDVLDKQASDDAQTSLSTREATADDVVALMLTSGSTGNSKGVVLPHSVLLSAVKGKTLKHGTKESDIFLNWINFDHVANVTEAHLHAIWAGASQYQVSPAAIISKPRRLLDWCSRYHVAHTFSPNFLLAQICRDTTITADDNTLDLSSLRVFITGGEANPVKTAVEFSDLIGRFGAPRTTLRAAFGMTETGAGSIYNNRPIFQTVEAYEGATYLSIGTPCVGLSMRVVDPTTGLPCPPSTVGQLQVSGSSVFSQYYANPSATSESLTPDGWFTTGDLALIDSDGYLHMLGRHKDVINVNGVKHPCVDVEHFIEDSNIPGVQNSLVFVSAMRLEGADTETYAVFYQHSSVKVDDIADGLPEDELQFILSTNRGIRNVCSLFCSQAPHVVLPLPSKYFVKTALGKVSRSALMKAYEQGKFSSLEQFIADAAAAASRRGLNGSASTRTALDEVICEGVSMVFELDPSTIELDQNLFDIGASSMHLMRLKTFLQERLHIRDIPVVELLKRPVISELSVYLQELREFSKHYEASYNPLICFNPHGSKPPLYLVHPGVGEVLIFINLARVLNDDRPVYALRARGFEEGETPPTSMQEMVEIYTDAIERNNPAGPYYVAGYSFGGCIAVEIGKLLEKRGKKVDWVGIMNVPPFIQFRVKELIWLETMLNLSMFLGLITSDNFEEFKGRLLAEYPAGHSDVEPTNAREMIEWTFRNCNRERLAELRLSHDDFHRWVHVAYGVSFTGRTYEPSGAVKGALTTVFCAIPLPSMGTREQYKRDRLSKWEAYSGPHFEMIDVDGEHYTMIAEENVDSFAQKMRDAIHRAEKLQTAPPKEVPISRANFSSIPIIDFSLAKAHPAAYYKQLRFALEDVGFGIFVNVPGFEQSFQNEVFDLVAKFYAQPEEWKRRLGVENSYSLRGHFRCDQIEGPHKAYAEAYRFGAERQPHDEPDVPFWLRIHEGPNQWPAEDDLPRFRATMEALFERYHHLNLELNKHIAELLEVPPAVIDEFFPSELEFNAAIWHYFPVTPEIEAAAKNGFANGMHEHRDPSTFLTCLIQSRPGLQVQNHTGDWIDIPMVEGGIVCNVGMQFMRLTGGKLVATTHRVNTLKIDKDRYTIPYVLTTRLEKPVVPLPQFDNPALAKAHVAPNPKIQALMAVKDPLVRSGYARLSLFPAAAQKMYPREWQEAQKLGIV</sequence>
<dbReference type="Proteomes" id="UP000284706">
    <property type="component" value="Unassembled WGS sequence"/>
</dbReference>
<dbReference type="SUPFAM" id="SSF51197">
    <property type="entry name" value="Clavaminate synthase-like"/>
    <property type="match status" value="1"/>
</dbReference>
<dbReference type="InterPro" id="IPR020802">
    <property type="entry name" value="TesA-like"/>
</dbReference>
<dbReference type="PROSITE" id="PS51471">
    <property type="entry name" value="FE2OG_OXY"/>
    <property type="match status" value="1"/>
</dbReference>
<evidence type="ECO:0000256" key="1">
    <source>
        <dbReference type="ARBA" id="ARBA00022450"/>
    </source>
</evidence>
<gene>
    <name evidence="6" type="ORF">CVT26_013013</name>
</gene>
<dbReference type="Gene3D" id="3.30.300.30">
    <property type="match status" value="1"/>
</dbReference>
<dbReference type="SUPFAM" id="SSF53474">
    <property type="entry name" value="alpha/beta-Hydrolases"/>
    <property type="match status" value="1"/>
</dbReference>
<proteinExistence type="predicted"/>
<dbReference type="OrthoDB" id="288590at2759"/>
<evidence type="ECO:0000313" key="6">
    <source>
        <dbReference type="EMBL" id="PPQ97845.1"/>
    </source>
</evidence>
<dbReference type="STRING" id="231916.A0A409Y4B5"/>
<keyword evidence="3" id="KW-0808">Transferase</keyword>
<dbReference type="PROSITE" id="PS00455">
    <property type="entry name" value="AMP_BINDING"/>
    <property type="match status" value="1"/>
</dbReference>
<dbReference type="Pfam" id="PF14226">
    <property type="entry name" value="DIOX_N"/>
    <property type="match status" value="1"/>
</dbReference>
<dbReference type="SMART" id="SM00824">
    <property type="entry name" value="PKS_TE"/>
    <property type="match status" value="1"/>
</dbReference>
<dbReference type="Pfam" id="PF00501">
    <property type="entry name" value="AMP-binding"/>
    <property type="match status" value="1"/>
</dbReference>
<evidence type="ECO:0000259" key="5">
    <source>
        <dbReference type="PROSITE" id="PS51471"/>
    </source>
</evidence>
<feature type="domain" description="Fe2OG dioxygenase" evidence="5">
    <location>
        <begin position="1135"/>
        <end position="1246"/>
    </location>
</feature>
<comment type="caution">
    <text evidence="6">The sequence shown here is derived from an EMBL/GenBank/DDBJ whole genome shotgun (WGS) entry which is preliminary data.</text>
</comment>
<dbReference type="Gene3D" id="2.60.120.330">
    <property type="entry name" value="B-lactam Antibiotic, Isopenicillin N Synthase, Chain"/>
    <property type="match status" value="1"/>
</dbReference>
<dbReference type="InterPro" id="IPR036736">
    <property type="entry name" value="ACP-like_sf"/>
</dbReference>
<dbReference type="EMBL" id="NHYE01001179">
    <property type="protein sequence ID" value="PPQ97845.1"/>
    <property type="molecule type" value="Genomic_DNA"/>
</dbReference>
<dbReference type="Gene3D" id="3.40.50.12780">
    <property type="entry name" value="N-terminal domain of ligase-like"/>
    <property type="match status" value="1"/>
</dbReference>
<dbReference type="GO" id="GO:0016740">
    <property type="term" value="F:transferase activity"/>
    <property type="evidence" value="ECO:0007669"/>
    <property type="project" value="UniProtKB-KW"/>
</dbReference>
<dbReference type="PROSITE" id="PS50075">
    <property type="entry name" value="CARRIER"/>
    <property type="match status" value="1"/>
</dbReference>
<reference evidence="6 7" key="1">
    <citation type="journal article" date="2018" name="Evol. Lett.">
        <title>Horizontal gene cluster transfer increased hallucinogenic mushroom diversity.</title>
        <authorList>
            <person name="Reynolds H.T."/>
            <person name="Vijayakumar V."/>
            <person name="Gluck-Thaler E."/>
            <person name="Korotkin H.B."/>
            <person name="Matheny P.B."/>
            <person name="Slot J.C."/>
        </authorList>
    </citation>
    <scope>NUCLEOTIDE SEQUENCE [LARGE SCALE GENOMIC DNA]</scope>
    <source>
        <strain evidence="6 7">SRW20</strain>
    </source>
</reference>
<evidence type="ECO:0008006" key="8">
    <source>
        <dbReference type="Google" id="ProtNLM"/>
    </source>
</evidence>
<keyword evidence="7" id="KW-1185">Reference proteome</keyword>
<dbReference type="Gene3D" id="1.10.1200.10">
    <property type="entry name" value="ACP-like"/>
    <property type="match status" value="1"/>
</dbReference>
<dbReference type="InterPro" id="IPR009081">
    <property type="entry name" value="PP-bd_ACP"/>
</dbReference>
<feature type="domain" description="Carrier" evidence="4">
    <location>
        <begin position="570"/>
        <end position="648"/>
    </location>
</feature>
<evidence type="ECO:0000256" key="3">
    <source>
        <dbReference type="ARBA" id="ARBA00022679"/>
    </source>
</evidence>
<dbReference type="PANTHER" id="PTHR43767:SF1">
    <property type="entry name" value="NONRIBOSOMAL PEPTIDE SYNTHASE PES1 (EUROFUNG)-RELATED"/>
    <property type="match status" value="1"/>
</dbReference>
<dbReference type="InterPro" id="IPR000873">
    <property type="entry name" value="AMP-dep_synth/lig_dom"/>
</dbReference>
<dbReference type="InterPro" id="IPR020845">
    <property type="entry name" value="AMP-binding_CS"/>
</dbReference>
<name>A0A409Y4B5_9AGAR</name>
<dbReference type="InParanoid" id="A0A409Y4B5"/>
<dbReference type="Pfam" id="PF00550">
    <property type="entry name" value="PP-binding"/>
    <property type="match status" value="1"/>
</dbReference>
<dbReference type="InterPro" id="IPR044861">
    <property type="entry name" value="IPNS-like_FE2OG_OXY"/>
</dbReference>
<dbReference type="InterPro" id="IPR042099">
    <property type="entry name" value="ANL_N_sf"/>
</dbReference>
<protein>
    <recommendedName>
        <fullName evidence="8">Carrier domain-containing protein</fullName>
    </recommendedName>
</protein>
<dbReference type="Pfam" id="PF03171">
    <property type="entry name" value="2OG-FeII_Oxy"/>
    <property type="match status" value="1"/>
</dbReference>